<name>A0AAN7GME2_9MYRT</name>
<evidence type="ECO:0000256" key="5">
    <source>
        <dbReference type="ARBA" id="ARBA00023136"/>
    </source>
</evidence>
<keyword evidence="4" id="KW-0132">Cell division</keyword>
<comment type="similarity">
    <text evidence="7">Belongs to the SOSEKI family.</text>
</comment>
<protein>
    <recommendedName>
        <fullName evidence="9">SOSEKI DIX-like domain-containing protein</fullName>
    </recommendedName>
</protein>
<evidence type="ECO:0000313" key="10">
    <source>
        <dbReference type="EMBL" id="KAK4741857.1"/>
    </source>
</evidence>
<dbReference type="PANTHER" id="PTHR31083:SF4">
    <property type="entry name" value="PROTEIN SOSEKI 4-RELATED"/>
    <property type="match status" value="1"/>
</dbReference>
<proteinExistence type="inferred from homology"/>
<evidence type="ECO:0000256" key="2">
    <source>
        <dbReference type="ARBA" id="ARBA00022473"/>
    </source>
</evidence>
<dbReference type="GO" id="GO:0051301">
    <property type="term" value="P:cell division"/>
    <property type="evidence" value="ECO:0007669"/>
    <property type="project" value="UniProtKB-KW"/>
</dbReference>
<evidence type="ECO:0000256" key="8">
    <source>
        <dbReference type="SAM" id="MobiDB-lite"/>
    </source>
</evidence>
<feature type="region of interest" description="Disordered" evidence="8">
    <location>
        <begin position="20"/>
        <end position="65"/>
    </location>
</feature>
<sequence>MAEISPSRRRRAVIDHIRVPKKWPDREPSPDPIRIWRRESAKDDEPDPETPEAEDDGGSGGSCGGGGRGILTAHVLYYLSVNSQLQHPHFIEVPLSSSQGLYLRGTCSHPLLISLAAAVFFWVFDQNLATQISPAGWSSFAARA</sequence>
<dbReference type="InterPro" id="IPR010369">
    <property type="entry name" value="SOK"/>
</dbReference>
<keyword evidence="2" id="KW-0217">Developmental protein</keyword>
<organism evidence="10 11">
    <name type="scientific">Trapa incisa</name>
    <dbReference type="NCBI Taxonomy" id="236973"/>
    <lineage>
        <taxon>Eukaryota</taxon>
        <taxon>Viridiplantae</taxon>
        <taxon>Streptophyta</taxon>
        <taxon>Embryophyta</taxon>
        <taxon>Tracheophyta</taxon>
        <taxon>Spermatophyta</taxon>
        <taxon>Magnoliopsida</taxon>
        <taxon>eudicotyledons</taxon>
        <taxon>Gunneridae</taxon>
        <taxon>Pentapetalae</taxon>
        <taxon>rosids</taxon>
        <taxon>malvids</taxon>
        <taxon>Myrtales</taxon>
        <taxon>Lythraceae</taxon>
        <taxon>Trapa</taxon>
    </lineage>
</organism>
<accession>A0AAN7GME2</accession>
<evidence type="ECO:0000256" key="4">
    <source>
        <dbReference type="ARBA" id="ARBA00022618"/>
    </source>
</evidence>
<dbReference type="Pfam" id="PF06136">
    <property type="entry name" value="SOK"/>
    <property type="match status" value="1"/>
</dbReference>
<dbReference type="PANTHER" id="PTHR31083">
    <property type="entry name" value="UPSTREAM OF FLC PROTEIN (DUF966)"/>
    <property type="match status" value="1"/>
</dbReference>
<feature type="compositionally biased region" description="Acidic residues" evidence="8">
    <location>
        <begin position="44"/>
        <end position="57"/>
    </location>
</feature>
<evidence type="ECO:0000256" key="3">
    <source>
        <dbReference type="ARBA" id="ARBA00022475"/>
    </source>
</evidence>
<gene>
    <name evidence="10" type="ORF">SAY87_025445</name>
</gene>
<keyword evidence="11" id="KW-1185">Reference proteome</keyword>
<evidence type="ECO:0000256" key="6">
    <source>
        <dbReference type="ARBA" id="ARBA00023306"/>
    </source>
</evidence>
<evidence type="ECO:0000256" key="7">
    <source>
        <dbReference type="ARBA" id="ARBA00024211"/>
    </source>
</evidence>
<dbReference type="AlphaFoldDB" id="A0AAN7GME2"/>
<dbReference type="GO" id="GO:0051258">
    <property type="term" value="P:protein polymerization"/>
    <property type="evidence" value="ECO:0007669"/>
    <property type="project" value="UniProtKB-ARBA"/>
</dbReference>
<keyword evidence="6" id="KW-0131">Cell cycle</keyword>
<dbReference type="InterPro" id="IPR048351">
    <property type="entry name" value="SOK_DIX"/>
</dbReference>
<comment type="caution">
    <text evidence="10">The sequence shown here is derived from an EMBL/GenBank/DDBJ whole genome shotgun (WGS) entry which is preliminary data.</text>
</comment>
<comment type="subcellular location">
    <subcellularLocation>
        <location evidence="1">Cell membrane</location>
        <topology evidence="1">Peripheral membrane protein</topology>
        <orientation evidence="1">Cytoplasmic side</orientation>
    </subcellularLocation>
</comment>
<dbReference type="EMBL" id="JAXIOK010000024">
    <property type="protein sequence ID" value="KAK4741857.1"/>
    <property type="molecule type" value="Genomic_DNA"/>
</dbReference>
<evidence type="ECO:0000259" key="9">
    <source>
        <dbReference type="Pfam" id="PF06136"/>
    </source>
</evidence>
<reference evidence="10 11" key="1">
    <citation type="journal article" date="2023" name="Hortic Res">
        <title>Pangenome of water caltrop reveals structural variations and asymmetric subgenome divergence after allopolyploidization.</title>
        <authorList>
            <person name="Zhang X."/>
            <person name="Chen Y."/>
            <person name="Wang L."/>
            <person name="Yuan Y."/>
            <person name="Fang M."/>
            <person name="Shi L."/>
            <person name="Lu R."/>
            <person name="Comes H.P."/>
            <person name="Ma Y."/>
            <person name="Chen Y."/>
            <person name="Huang G."/>
            <person name="Zhou Y."/>
            <person name="Zheng Z."/>
            <person name="Qiu Y."/>
        </authorList>
    </citation>
    <scope>NUCLEOTIDE SEQUENCE [LARGE SCALE GENOMIC DNA]</scope>
    <source>
        <tissue evidence="10">Roots</tissue>
    </source>
</reference>
<evidence type="ECO:0000256" key="1">
    <source>
        <dbReference type="ARBA" id="ARBA00004413"/>
    </source>
</evidence>
<keyword evidence="3" id="KW-1003">Cell membrane</keyword>
<keyword evidence="5" id="KW-0472">Membrane</keyword>
<dbReference type="Proteomes" id="UP001345219">
    <property type="component" value="Chromosome 19"/>
</dbReference>
<feature type="domain" description="SOSEKI DIX-like" evidence="9">
    <location>
        <begin position="74"/>
        <end position="107"/>
    </location>
</feature>
<feature type="compositionally biased region" description="Basic and acidic residues" evidence="8">
    <location>
        <begin position="20"/>
        <end position="43"/>
    </location>
</feature>
<dbReference type="GO" id="GO:0005886">
    <property type="term" value="C:plasma membrane"/>
    <property type="evidence" value="ECO:0007669"/>
    <property type="project" value="UniProtKB-SubCell"/>
</dbReference>
<evidence type="ECO:0000313" key="11">
    <source>
        <dbReference type="Proteomes" id="UP001345219"/>
    </source>
</evidence>